<dbReference type="NCBIfam" id="NF001453">
    <property type="entry name" value="PRK00312.1"/>
    <property type="match status" value="1"/>
</dbReference>
<dbReference type="SUPFAM" id="SSF53335">
    <property type="entry name" value="S-adenosyl-L-methionine-dependent methyltransferases"/>
    <property type="match status" value="1"/>
</dbReference>
<keyword evidence="8" id="KW-0949">S-adenosyl-L-methionine</keyword>
<evidence type="ECO:0000256" key="9">
    <source>
        <dbReference type="NCBIfam" id="TIGR00080"/>
    </source>
</evidence>
<evidence type="ECO:0000256" key="6">
    <source>
        <dbReference type="ARBA" id="ARBA00022603"/>
    </source>
</evidence>
<evidence type="ECO:0000256" key="8">
    <source>
        <dbReference type="ARBA" id="ARBA00022691"/>
    </source>
</evidence>
<dbReference type="AlphaFoldDB" id="A0A0G0I2C6"/>
<dbReference type="EC" id="2.1.1.77" evidence="3 9"/>
<evidence type="ECO:0000256" key="7">
    <source>
        <dbReference type="ARBA" id="ARBA00022679"/>
    </source>
</evidence>
<keyword evidence="5" id="KW-0963">Cytoplasm</keyword>
<protein>
    <recommendedName>
        <fullName evidence="4 9">Protein-L-isoaspartate O-methyltransferase</fullName>
        <ecNumber evidence="3 9">2.1.1.77</ecNumber>
    </recommendedName>
</protein>
<evidence type="ECO:0000256" key="4">
    <source>
        <dbReference type="ARBA" id="ARBA00013346"/>
    </source>
</evidence>
<dbReference type="EMBL" id="LBTW01000025">
    <property type="protein sequence ID" value="KKQ48707.1"/>
    <property type="molecule type" value="Genomic_DNA"/>
</dbReference>
<dbReference type="CDD" id="cd02440">
    <property type="entry name" value="AdoMet_MTases"/>
    <property type="match status" value="1"/>
</dbReference>
<dbReference type="GO" id="GO:0030091">
    <property type="term" value="P:protein repair"/>
    <property type="evidence" value="ECO:0007669"/>
    <property type="project" value="UniProtKB-UniRule"/>
</dbReference>
<dbReference type="Pfam" id="PF01135">
    <property type="entry name" value="PCMT"/>
    <property type="match status" value="1"/>
</dbReference>
<gene>
    <name evidence="10" type="ORF">US67_C0025G0008</name>
</gene>
<organism evidence="10 11">
    <name type="scientific">Candidatus Woesebacteria bacterium GW2011_GWD1_38_10</name>
    <dbReference type="NCBI Taxonomy" id="1618592"/>
    <lineage>
        <taxon>Bacteria</taxon>
        <taxon>Candidatus Woeseibacteriota</taxon>
    </lineage>
</organism>
<accession>A0A0G0I2C6</accession>
<evidence type="ECO:0000256" key="2">
    <source>
        <dbReference type="ARBA" id="ARBA00005369"/>
    </source>
</evidence>
<dbReference type="PATRIC" id="fig|1618592.3.peg.474"/>
<dbReference type="Gene3D" id="3.40.50.150">
    <property type="entry name" value="Vaccinia Virus protein VP39"/>
    <property type="match status" value="1"/>
</dbReference>
<proteinExistence type="inferred from homology"/>
<keyword evidence="6 10" id="KW-0489">Methyltransferase</keyword>
<evidence type="ECO:0000256" key="1">
    <source>
        <dbReference type="ARBA" id="ARBA00004496"/>
    </source>
</evidence>
<dbReference type="GO" id="GO:0005737">
    <property type="term" value="C:cytoplasm"/>
    <property type="evidence" value="ECO:0007669"/>
    <property type="project" value="UniProtKB-SubCell"/>
</dbReference>
<dbReference type="GO" id="GO:0004719">
    <property type="term" value="F:protein-L-isoaspartate (D-aspartate) O-methyltransferase activity"/>
    <property type="evidence" value="ECO:0007669"/>
    <property type="project" value="UniProtKB-UniRule"/>
</dbReference>
<comment type="caution">
    <text evidence="10">The sequence shown here is derived from an EMBL/GenBank/DDBJ whole genome shotgun (WGS) entry which is preliminary data.</text>
</comment>
<evidence type="ECO:0000256" key="5">
    <source>
        <dbReference type="ARBA" id="ARBA00022490"/>
    </source>
</evidence>
<keyword evidence="7 10" id="KW-0808">Transferase</keyword>
<comment type="subcellular location">
    <subcellularLocation>
        <location evidence="1">Cytoplasm</location>
    </subcellularLocation>
</comment>
<dbReference type="NCBIfam" id="TIGR00080">
    <property type="entry name" value="pimt"/>
    <property type="match status" value="1"/>
</dbReference>
<dbReference type="InterPro" id="IPR029063">
    <property type="entry name" value="SAM-dependent_MTases_sf"/>
</dbReference>
<sequence>MDGNFQKSRREMVKIIREDYGFKDERVLEVLLKVPRHEFVPKKSRNIAHDDTPVDIGYGQTMSQPYTVAEMTNLLIAKSEKLKAERVLEVGTGSGYQAAILSHFFDEVYTVEVIPQLSHLARNNLSRLGYKNVFTKLGSGEWGWKKHAPFDAIIGTAGVDKVPQELFEQLKVRGILVAPVGKGYDKTMTRYTKIKKLRKEEMKKEEFGTFHFVPFVKEKR</sequence>
<dbReference type="PANTHER" id="PTHR11579:SF0">
    <property type="entry name" value="PROTEIN-L-ISOASPARTATE(D-ASPARTATE) O-METHYLTRANSFERASE"/>
    <property type="match status" value="1"/>
</dbReference>
<dbReference type="InterPro" id="IPR000682">
    <property type="entry name" value="PCMT"/>
</dbReference>
<evidence type="ECO:0000256" key="3">
    <source>
        <dbReference type="ARBA" id="ARBA00011890"/>
    </source>
</evidence>
<dbReference type="PANTHER" id="PTHR11579">
    <property type="entry name" value="PROTEIN-L-ISOASPARTATE O-METHYLTRANSFERASE"/>
    <property type="match status" value="1"/>
</dbReference>
<reference evidence="10 11" key="1">
    <citation type="journal article" date="2015" name="Nature">
        <title>rRNA introns, odd ribosomes, and small enigmatic genomes across a large radiation of phyla.</title>
        <authorList>
            <person name="Brown C.T."/>
            <person name="Hug L.A."/>
            <person name="Thomas B.C."/>
            <person name="Sharon I."/>
            <person name="Castelle C.J."/>
            <person name="Singh A."/>
            <person name="Wilkins M.J."/>
            <person name="Williams K.H."/>
            <person name="Banfield J.F."/>
        </authorList>
    </citation>
    <scope>NUCLEOTIDE SEQUENCE [LARGE SCALE GENOMIC DNA]</scope>
</reference>
<dbReference type="Proteomes" id="UP000034366">
    <property type="component" value="Unassembled WGS sequence"/>
</dbReference>
<dbReference type="FunFam" id="3.40.50.150:FF:000010">
    <property type="entry name" value="Protein-L-isoaspartate O-methyltransferase"/>
    <property type="match status" value="1"/>
</dbReference>
<name>A0A0G0I2C6_9BACT</name>
<evidence type="ECO:0000313" key="11">
    <source>
        <dbReference type="Proteomes" id="UP000034366"/>
    </source>
</evidence>
<comment type="similarity">
    <text evidence="2">Belongs to the methyltransferase superfamily. L-isoaspartyl/D-aspartyl protein methyltransferase family.</text>
</comment>
<dbReference type="GO" id="GO:0032259">
    <property type="term" value="P:methylation"/>
    <property type="evidence" value="ECO:0007669"/>
    <property type="project" value="UniProtKB-KW"/>
</dbReference>
<evidence type="ECO:0000313" key="10">
    <source>
        <dbReference type="EMBL" id="KKQ48707.1"/>
    </source>
</evidence>